<feature type="region of interest" description="Disordered" evidence="4">
    <location>
        <begin position="401"/>
        <end position="466"/>
    </location>
</feature>
<dbReference type="InterPro" id="IPR002048">
    <property type="entry name" value="EF_hand_dom"/>
</dbReference>
<evidence type="ECO:0000256" key="3">
    <source>
        <dbReference type="ARBA" id="ARBA00022837"/>
    </source>
</evidence>
<name>A0A7S1I3X1_9EUGL</name>
<dbReference type="GO" id="GO:0005509">
    <property type="term" value="F:calcium ion binding"/>
    <property type="evidence" value="ECO:0007669"/>
    <property type="project" value="InterPro"/>
</dbReference>
<dbReference type="EMBL" id="HBGA01031501">
    <property type="protein sequence ID" value="CAD9000256.1"/>
    <property type="molecule type" value="Transcribed_RNA"/>
</dbReference>
<keyword evidence="3" id="KW-0106">Calcium</keyword>
<dbReference type="SUPFAM" id="SSF47473">
    <property type="entry name" value="EF-hand"/>
    <property type="match status" value="1"/>
</dbReference>
<reference evidence="6" key="1">
    <citation type="submission" date="2021-01" db="EMBL/GenBank/DDBJ databases">
        <authorList>
            <person name="Corre E."/>
            <person name="Pelletier E."/>
            <person name="Niang G."/>
            <person name="Scheremetjew M."/>
            <person name="Finn R."/>
            <person name="Kale V."/>
            <person name="Holt S."/>
            <person name="Cochrane G."/>
            <person name="Meng A."/>
            <person name="Brown T."/>
            <person name="Cohen L."/>
        </authorList>
    </citation>
    <scope>NUCLEOTIDE SEQUENCE</scope>
    <source>
        <strain evidence="6">NIES-381</strain>
    </source>
</reference>
<evidence type="ECO:0000256" key="4">
    <source>
        <dbReference type="SAM" id="MobiDB-lite"/>
    </source>
</evidence>
<dbReference type="CDD" id="cd00051">
    <property type="entry name" value="EFh"/>
    <property type="match status" value="2"/>
</dbReference>
<dbReference type="PANTHER" id="PTHR10891">
    <property type="entry name" value="EF-HAND CALCIUM-BINDING DOMAIN CONTAINING PROTEIN"/>
    <property type="match status" value="1"/>
</dbReference>
<sequence length="544" mass="61176">MDLNEIDKYYTENLTRQDSNSEDYDAGPNGLLTEDNDVTKTRLKIYDSFSGQDPRLLLMAALVLQTFSKYCLKTLRLNLWISAGSNNTRKIVIMQKTIRGFVAYKRAMCLKLAQHWSKKQRDWYKEWRSMGRDQKAFSDRSLKTASNIWLWQATDPEVPVEYATCVLVCVHLFPDAYTSFIHAYRAWKKDQDKKRTPEIGQPERQDAKGASEPQFKKAIAPESFFWVSRSVVNRIQKILTSTKKAEEERVKRASEFDRQCFETQTLVLLSGSSSNRQGGRKTKEVKSRLYDGIGTGEGAQAKREAVERRNNQISALTTTPWFEVDVDSDNKVDSQELMRLMQQRGIMCDKRDIEALMAKFDTSKDGMISKQERDSIAAALVQKQHGSGGQVILRGRPSPITAKKQAKSDQLIHEGSPVGVGGNTRKTASGRQLKAASSVKKKGAPVTPAKDTKAAMQSPQMDPFQSEAVRRRRRYLKALSHCVWSEIDQNSDGVLTWGEIEDVLTELDGGVGPGDVADIIAMLDTNKDGVISKGEYHSLGSLKV</sequence>
<organism evidence="6">
    <name type="scientific">Eutreptiella gymnastica</name>
    <dbReference type="NCBI Taxonomy" id="73025"/>
    <lineage>
        <taxon>Eukaryota</taxon>
        <taxon>Discoba</taxon>
        <taxon>Euglenozoa</taxon>
        <taxon>Euglenida</taxon>
        <taxon>Spirocuta</taxon>
        <taxon>Euglenophyceae</taxon>
        <taxon>Eutreptiales</taxon>
        <taxon>Eutreptiaceae</taxon>
        <taxon>Eutreptiella</taxon>
    </lineage>
</organism>
<feature type="domain" description="EF-hand" evidence="5">
    <location>
        <begin position="348"/>
        <end position="383"/>
    </location>
</feature>
<evidence type="ECO:0000259" key="5">
    <source>
        <dbReference type="PROSITE" id="PS50222"/>
    </source>
</evidence>
<evidence type="ECO:0000256" key="1">
    <source>
        <dbReference type="ARBA" id="ARBA00022723"/>
    </source>
</evidence>
<dbReference type="SMART" id="SM00054">
    <property type="entry name" value="EFh"/>
    <property type="match status" value="4"/>
</dbReference>
<proteinExistence type="predicted"/>
<keyword evidence="1" id="KW-0479">Metal-binding</keyword>
<evidence type="ECO:0000313" key="6">
    <source>
        <dbReference type="EMBL" id="CAD9000256.1"/>
    </source>
</evidence>
<dbReference type="PROSITE" id="PS00018">
    <property type="entry name" value="EF_HAND_1"/>
    <property type="match status" value="3"/>
</dbReference>
<gene>
    <name evidence="6" type="ORF">EGYM00392_LOCUS11329</name>
</gene>
<feature type="region of interest" description="Disordered" evidence="4">
    <location>
        <begin position="192"/>
        <end position="213"/>
    </location>
</feature>
<feature type="domain" description="EF-hand" evidence="5">
    <location>
        <begin position="475"/>
        <end position="510"/>
    </location>
</feature>
<dbReference type="InterPro" id="IPR018247">
    <property type="entry name" value="EF_Hand_1_Ca_BS"/>
</dbReference>
<feature type="domain" description="EF-hand" evidence="5">
    <location>
        <begin position="511"/>
        <end position="544"/>
    </location>
</feature>
<dbReference type="InterPro" id="IPR011992">
    <property type="entry name" value="EF-hand-dom_pair"/>
</dbReference>
<protein>
    <recommendedName>
        <fullName evidence="5">EF-hand domain-containing protein</fullName>
    </recommendedName>
</protein>
<keyword evidence="2" id="KW-0677">Repeat</keyword>
<feature type="compositionally biased region" description="Basic and acidic residues" evidence="4">
    <location>
        <begin position="192"/>
        <end position="209"/>
    </location>
</feature>
<dbReference type="Pfam" id="PF13499">
    <property type="entry name" value="EF-hand_7"/>
    <property type="match status" value="2"/>
</dbReference>
<dbReference type="PROSITE" id="PS50222">
    <property type="entry name" value="EF_HAND_2"/>
    <property type="match status" value="3"/>
</dbReference>
<dbReference type="InterPro" id="IPR039647">
    <property type="entry name" value="EF_hand_pair_protein_CML-like"/>
</dbReference>
<accession>A0A7S1I3X1</accession>
<dbReference type="Gene3D" id="1.10.238.10">
    <property type="entry name" value="EF-hand"/>
    <property type="match status" value="2"/>
</dbReference>
<dbReference type="AlphaFoldDB" id="A0A7S1I3X1"/>
<evidence type="ECO:0000256" key="2">
    <source>
        <dbReference type="ARBA" id="ARBA00022737"/>
    </source>
</evidence>